<evidence type="ECO:0000256" key="1">
    <source>
        <dbReference type="SAM" id="Phobius"/>
    </source>
</evidence>
<gene>
    <name evidence="4" type="ORF">ING2E5B_0789</name>
</gene>
<feature type="transmembrane region" description="Helical" evidence="1">
    <location>
        <begin position="12"/>
        <end position="34"/>
    </location>
</feature>
<keyword evidence="1" id="KW-0812">Transmembrane</keyword>
<proteinExistence type="predicted"/>
<dbReference type="EMBL" id="LN515532">
    <property type="protein sequence ID" value="CEA15555.1"/>
    <property type="molecule type" value="Genomic_DNA"/>
</dbReference>
<evidence type="ECO:0000313" key="5">
    <source>
        <dbReference type="Proteomes" id="UP000032417"/>
    </source>
</evidence>
<dbReference type="KEGG" id="pbt:ING2E5B_0789"/>
<reference evidence="4 5" key="1">
    <citation type="submission" date="2014-08" db="EMBL/GenBank/DDBJ databases">
        <authorList>
            <person name="Wibberg D."/>
        </authorList>
    </citation>
    <scope>NUCLEOTIDE SEQUENCE [LARGE SCALE GENOMIC DNA]</scope>
    <source>
        <strain evidence="5">ING2-E5B</strain>
    </source>
</reference>
<dbReference type="InterPro" id="IPR054331">
    <property type="entry name" value="LiaF_TM"/>
</dbReference>
<protein>
    <submittedName>
        <fullName evidence="4">Putative membrane protein</fullName>
    </submittedName>
</protein>
<dbReference type="OrthoDB" id="129627at2"/>
<dbReference type="Pfam" id="PF09922">
    <property type="entry name" value="LiaF-like_C"/>
    <property type="match status" value="1"/>
</dbReference>
<accession>A0A098BY18</accession>
<feature type="transmembrane region" description="Helical" evidence="1">
    <location>
        <begin position="65"/>
        <end position="81"/>
    </location>
</feature>
<feature type="transmembrane region" description="Helical" evidence="1">
    <location>
        <begin position="101"/>
        <end position="119"/>
    </location>
</feature>
<dbReference type="HOGENOM" id="CLU_075538_0_1_10"/>
<feature type="domain" description="Cell wall-active antibiotics response LiaF-like C-terminal" evidence="2">
    <location>
        <begin position="168"/>
        <end position="223"/>
    </location>
</feature>
<evidence type="ECO:0000259" key="3">
    <source>
        <dbReference type="Pfam" id="PF22570"/>
    </source>
</evidence>
<keyword evidence="5" id="KW-1185">Reference proteome</keyword>
<evidence type="ECO:0000259" key="2">
    <source>
        <dbReference type="Pfam" id="PF09922"/>
    </source>
</evidence>
<sequence>MEKKFKPNETPKVQGITFGILLILAGFLFLSFNFGWIDPVLRSVVFSWPIIFIILSVISFSKRDFAFGFIWLIAGIFFLLPRLAEAYPDYLSGIQDNFTNVYWPLLLIIVGIVIVFNVISGRNRSMRGCGNRSMQFQSTENRDGVINKNVTFGGSESIFLDPVFNGGSISAVFGGVVLDLRKTTLPEGETYLDISAIFGGIELYIPDSWLVETRIHTVLGGVEDKRLVSQTDQSRKLILQGNLTFGGCSIL</sequence>
<name>A0A098BY18_9BACT</name>
<feature type="transmembrane region" description="Helical" evidence="1">
    <location>
        <begin position="40"/>
        <end position="58"/>
    </location>
</feature>
<dbReference type="Proteomes" id="UP000032417">
    <property type="component" value="Chromosome 1"/>
</dbReference>
<evidence type="ECO:0000313" key="4">
    <source>
        <dbReference type="EMBL" id="CEA15555.1"/>
    </source>
</evidence>
<dbReference type="Pfam" id="PF22570">
    <property type="entry name" value="LiaF-TM"/>
    <property type="match status" value="1"/>
</dbReference>
<dbReference type="InterPro" id="IPR024425">
    <property type="entry name" value="LiaF-like_C"/>
</dbReference>
<feature type="domain" description="LiaF transmembrane" evidence="3">
    <location>
        <begin position="18"/>
        <end position="117"/>
    </location>
</feature>
<keyword evidence="1" id="KW-0472">Membrane</keyword>
<dbReference type="AlphaFoldDB" id="A0A098BY18"/>
<dbReference type="STRING" id="1562970.ING2E5B_0789"/>
<keyword evidence="1" id="KW-1133">Transmembrane helix</keyword>
<organism evidence="4 5">
    <name type="scientific">Fermentimonas caenicola</name>
    <dbReference type="NCBI Taxonomy" id="1562970"/>
    <lineage>
        <taxon>Bacteria</taxon>
        <taxon>Pseudomonadati</taxon>
        <taxon>Bacteroidota</taxon>
        <taxon>Bacteroidia</taxon>
        <taxon>Bacteroidales</taxon>
        <taxon>Dysgonomonadaceae</taxon>
        <taxon>Fermentimonas</taxon>
    </lineage>
</organism>